<dbReference type="EMBL" id="BDQK01000001">
    <property type="protein sequence ID" value="GBF79281.1"/>
    <property type="molecule type" value="Genomic_DNA"/>
</dbReference>
<comment type="caution">
    <text evidence="10">The sequence shown here is derived from an EMBL/GenBank/DDBJ whole genome shotgun (WGS) entry which is preliminary data.</text>
</comment>
<feature type="domain" description="Transposase putative helix-turn-helix" evidence="9">
    <location>
        <begin position="1"/>
        <end position="46"/>
    </location>
</feature>
<dbReference type="GO" id="GO:0046872">
    <property type="term" value="F:metal ion binding"/>
    <property type="evidence" value="ECO:0007669"/>
    <property type="project" value="UniProtKB-KW"/>
</dbReference>
<dbReference type="AlphaFoldDB" id="A0A401IDF9"/>
<evidence type="ECO:0000259" key="9">
    <source>
        <dbReference type="Pfam" id="PF12323"/>
    </source>
</evidence>
<dbReference type="NCBIfam" id="NF040570">
    <property type="entry name" value="guided_TnpB"/>
    <property type="match status" value="1"/>
</dbReference>
<evidence type="ECO:0000256" key="6">
    <source>
        <dbReference type="ARBA" id="ARBA00023172"/>
    </source>
</evidence>
<name>A0A401IDF9_APHSA</name>
<evidence type="ECO:0000259" key="8">
    <source>
        <dbReference type="Pfam" id="PF07282"/>
    </source>
</evidence>
<dbReference type="InterPro" id="IPR001959">
    <property type="entry name" value="Transposase"/>
</dbReference>
<dbReference type="Pfam" id="PF12323">
    <property type="entry name" value="HTH_OrfB_IS605"/>
    <property type="match status" value="1"/>
</dbReference>
<dbReference type="RefSeq" id="WP_124977812.1">
    <property type="nucleotide sequence ID" value="NZ_BDQK01000001.1"/>
</dbReference>
<gene>
    <name evidence="10" type="ORF">AsFPU1_0674</name>
</gene>
<keyword evidence="4" id="KW-0862">Zinc</keyword>
<keyword evidence="5" id="KW-0238">DNA-binding</keyword>
<dbReference type="InterPro" id="IPR021027">
    <property type="entry name" value="Transposase_put_HTH"/>
</dbReference>
<organism evidence="10 11">
    <name type="scientific">Aphanothece sacrum FPU1</name>
    <dbReference type="NCBI Taxonomy" id="1920663"/>
    <lineage>
        <taxon>Bacteria</taxon>
        <taxon>Bacillati</taxon>
        <taxon>Cyanobacteriota</taxon>
        <taxon>Cyanophyceae</taxon>
        <taxon>Oscillatoriophycideae</taxon>
        <taxon>Chroococcales</taxon>
        <taxon>Aphanothecaceae</taxon>
        <taxon>Aphanothece</taxon>
    </lineage>
</organism>
<keyword evidence="3" id="KW-0479">Metal-binding</keyword>
<evidence type="ECO:0000256" key="1">
    <source>
        <dbReference type="ARBA" id="ARBA00008761"/>
    </source>
</evidence>
<evidence type="ECO:0000256" key="5">
    <source>
        <dbReference type="ARBA" id="ARBA00023125"/>
    </source>
</evidence>
<dbReference type="GO" id="GO:0003677">
    <property type="term" value="F:DNA binding"/>
    <property type="evidence" value="ECO:0007669"/>
    <property type="project" value="UniProtKB-KW"/>
</dbReference>
<protein>
    <submittedName>
        <fullName evidence="10">Transposase IS605 family protein</fullName>
    </submittedName>
</protein>
<dbReference type="OrthoDB" id="466512at2"/>
<feature type="domain" description="Probable transposase IS891/IS1136/IS1341" evidence="7">
    <location>
        <begin position="187"/>
        <end position="294"/>
    </location>
</feature>
<sequence length="425" mass="48824">MLNLNYAYRIYPDASQEKELLEWLEICRGVYNYALAERKEWINSRKCQVNACSLHSEYIIPAHQPFPDYYKQKKALTIAKKQYPELKRVQSQVLQEVMGRLDKAFNFFWKRSFGFPRFKKYGQFRSINFPQFTENPITGYQLKLPKIEDVLINLHRPIPDGFIVKQVQIVKKASGWYAVICIQSDVKIPSAKPQGKSLGIDLGLEKFIATSLGELIARPKFFVELQSKLKWLQRKLAKKQKGSKNRLKAIQKVARLHEHIYNTRKNFHYQVAHHLCDQSNIIFAEDLNLKAMSRGMLCKHTLDAGFGVFLESLKHVAWKRDVYFEKVDANFTSQICPNCSVVTGKKELSQRVHDCSHCGFLTDRDVASAMVVEQRGLAALGLGVKLPVEEDVIGDIPKKVSRASRRSPESLIVIWGSPRYTALSS</sequence>
<dbReference type="Proteomes" id="UP000287247">
    <property type="component" value="Unassembled WGS sequence"/>
</dbReference>
<keyword evidence="2" id="KW-0815">Transposition</keyword>
<evidence type="ECO:0000259" key="7">
    <source>
        <dbReference type="Pfam" id="PF01385"/>
    </source>
</evidence>
<evidence type="ECO:0000256" key="2">
    <source>
        <dbReference type="ARBA" id="ARBA00022578"/>
    </source>
</evidence>
<comment type="similarity">
    <text evidence="1">In the C-terminal section; belongs to the transposase 35 family.</text>
</comment>
<evidence type="ECO:0000313" key="10">
    <source>
        <dbReference type="EMBL" id="GBF79281.1"/>
    </source>
</evidence>
<evidence type="ECO:0000256" key="3">
    <source>
        <dbReference type="ARBA" id="ARBA00022723"/>
    </source>
</evidence>
<accession>A0A401IDF9</accession>
<evidence type="ECO:0000313" key="11">
    <source>
        <dbReference type="Proteomes" id="UP000287247"/>
    </source>
</evidence>
<proteinExistence type="inferred from homology"/>
<keyword evidence="11" id="KW-1185">Reference proteome</keyword>
<dbReference type="InterPro" id="IPR010095">
    <property type="entry name" value="Cas12f1-like_TNB"/>
</dbReference>
<dbReference type="Pfam" id="PF07282">
    <property type="entry name" value="Cas12f1-like_TNB"/>
    <property type="match status" value="1"/>
</dbReference>
<reference evidence="11" key="1">
    <citation type="submission" date="2017-05" db="EMBL/GenBank/DDBJ databases">
        <title>Physiological properties and genetic analysis related to exopolysaccharide production of fresh-water unicellular cyanobacterium Aphanothece sacrum, Suizenji Nori, that has been cultured as a food source in Japan.</title>
        <authorList>
            <person name="Kanesaki Y."/>
            <person name="Yoshikawa S."/>
            <person name="Ohki K."/>
        </authorList>
    </citation>
    <scope>NUCLEOTIDE SEQUENCE [LARGE SCALE GENOMIC DNA]</scope>
    <source>
        <strain evidence="11">FPU1</strain>
    </source>
</reference>
<feature type="domain" description="Cas12f1-like TNB" evidence="8">
    <location>
        <begin position="306"/>
        <end position="371"/>
    </location>
</feature>
<evidence type="ECO:0000256" key="4">
    <source>
        <dbReference type="ARBA" id="ARBA00022833"/>
    </source>
</evidence>
<dbReference type="GO" id="GO:0032196">
    <property type="term" value="P:transposition"/>
    <property type="evidence" value="ECO:0007669"/>
    <property type="project" value="UniProtKB-KW"/>
</dbReference>
<dbReference type="GO" id="GO:0006310">
    <property type="term" value="P:DNA recombination"/>
    <property type="evidence" value="ECO:0007669"/>
    <property type="project" value="UniProtKB-KW"/>
</dbReference>
<keyword evidence="6" id="KW-0233">DNA recombination</keyword>
<dbReference type="Pfam" id="PF01385">
    <property type="entry name" value="OrfB_IS605"/>
    <property type="match status" value="1"/>
</dbReference>